<reference evidence="2" key="1">
    <citation type="submission" date="2025-08" db="UniProtKB">
        <authorList>
            <consortium name="RefSeq"/>
        </authorList>
    </citation>
    <scope>IDENTIFICATION</scope>
    <source>
        <tissue evidence="2">Adult</tissue>
    </source>
</reference>
<name>A0ABM3JHB5_BACDO</name>
<organism evidence="1 2">
    <name type="scientific">Bactrocera dorsalis</name>
    <name type="common">Oriental fruit fly</name>
    <name type="synonym">Dacus dorsalis</name>
    <dbReference type="NCBI Taxonomy" id="27457"/>
    <lineage>
        <taxon>Eukaryota</taxon>
        <taxon>Metazoa</taxon>
        <taxon>Ecdysozoa</taxon>
        <taxon>Arthropoda</taxon>
        <taxon>Hexapoda</taxon>
        <taxon>Insecta</taxon>
        <taxon>Pterygota</taxon>
        <taxon>Neoptera</taxon>
        <taxon>Endopterygota</taxon>
        <taxon>Diptera</taxon>
        <taxon>Brachycera</taxon>
        <taxon>Muscomorpha</taxon>
        <taxon>Tephritoidea</taxon>
        <taxon>Tephritidae</taxon>
        <taxon>Bactrocera</taxon>
        <taxon>Bactrocera</taxon>
    </lineage>
</organism>
<dbReference type="GeneID" id="125777556"/>
<keyword evidence="1" id="KW-1185">Reference proteome</keyword>
<dbReference type="Proteomes" id="UP001652620">
    <property type="component" value="Chromosome 3"/>
</dbReference>
<accession>A0ABM3JHB5</accession>
<protein>
    <submittedName>
        <fullName evidence="2">Uncharacterized protein LOC125777556</fullName>
    </submittedName>
</protein>
<gene>
    <name evidence="2" type="primary">LOC125777556</name>
</gene>
<proteinExistence type="predicted"/>
<sequence>MGKILKRIICVRLEQHLERQQPGLAERHRSTIDAIKKLTDIASKAIEGTRWLYGTKEYCVVVTFDVKNAFNSAYWPHIMEALKQKKTPLYLLKIISSSPTDYCYMTQKKVLKTTL</sequence>
<dbReference type="PANTHER" id="PTHR19446">
    <property type="entry name" value="REVERSE TRANSCRIPTASES"/>
    <property type="match status" value="1"/>
</dbReference>
<evidence type="ECO:0000313" key="1">
    <source>
        <dbReference type="Proteomes" id="UP001652620"/>
    </source>
</evidence>
<dbReference type="RefSeq" id="XP_049308610.1">
    <property type="nucleotide sequence ID" value="XM_049452653.1"/>
</dbReference>
<evidence type="ECO:0000313" key="2">
    <source>
        <dbReference type="RefSeq" id="XP_049308610.1"/>
    </source>
</evidence>